<organism evidence="2 3">
    <name type="scientific">Chamaesiphon minutus (strain ATCC 27169 / PCC 6605)</name>
    <dbReference type="NCBI Taxonomy" id="1173020"/>
    <lineage>
        <taxon>Bacteria</taxon>
        <taxon>Bacillati</taxon>
        <taxon>Cyanobacteriota</taxon>
        <taxon>Cyanophyceae</taxon>
        <taxon>Gomontiellales</taxon>
        <taxon>Chamaesiphonaceae</taxon>
        <taxon>Chamaesiphon</taxon>
    </lineage>
</organism>
<keyword evidence="3" id="KW-1185">Reference proteome</keyword>
<dbReference type="KEGG" id="cmp:Cha6605_2351"/>
<dbReference type="HOGENOM" id="CLU_203090_0_0_3"/>
<dbReference type="Pfam" id="PF26369">
    <property type="entry name" value="UPF0426"/>
    <property type="match status" value="1"/>
</dbReference>
<dbReference type="eggNOG" id="ENOG5032ZTM">
    <property type="taxonomic scope" value="Bacteria"/>
</dbReference>
<dbReference type="STRING" id="1173020.Cha6605_2351"/>
<evidence type="ECO:0000313" key="3">
    <source>
        <dbReference type="Proteomes" id="UP000010366"/>
    </source>
</evidence>
<dbReference type="Proteomes" id="UP000010366">
    <property type="component" value="Chromosome"/>
</dbReference>
<dbReference type="AlphaFoldDB" id="K9UGU4"/>
<feature type="region of interest" description="Disordered" evidence="1">
    <location>
        <begin position="45"/>
        <end position="70"/>
    </location>
</feature>
<sequence length="70" mass="7590">MLLNELTPIIKELVAEPVAFCSGFISGALRLNLTDDPVKTWLEKQAGFTPTNTQTGSSVRRSGPQSIDID</sequence>
<dbReference type="PANTHER" id="PTHR35996">
    <property type="entry name" value="OSJNBA0038O10.25 PROTEIN"/>
    <property type="match status" value="1"/>
</dbReference>
<protein>
    <submittedName>
        <fullName evidence="2">Uncharacterized protein</fullName>
    </submittedName>
</protein>
<dbReference type="OrthoDB" id="488745at2"/>
<feature type="compositionally biased region" description="Polar residues" evidence="1">
    <location>
        <begin position="48"/>
        <end position="70"/>
    </location>
</feature>
<evidence type="ECO:0000313" key="2">
    <source>
        <dbReference type="EMBL" id="AFY93424.1"/>
    </source>
</evidence>
<reference evidence="2 3" key="1">
    <citation type="submission" date="2012-05" db="EMBL/GenBank/DDBJ databases">
        <title>Finished chromosome of genome of Chamaesiphon sp. PCC 6605.</title>
        <authorList>
            <consortium name="US DOE Joint Genome Institute"/>
            <person name="Gugger M."/>
            <person name="Coursin T."/>
            <person name="Rippka R."/>
            <person name="Tandeau De Marsac N."/>
            <person name="Huntemann M."/>
            <person name="Wei C.-L."/>
            <person name="Han J."/>
            <person name="Detter J.C."/>
            <person name="Han C."/>
            <person name="Tapia R."/>
            <person name="Chen A."/>
            <person name="Kyrpides N."/>
            <person name="Mavromatis K."/>
            <person name="Markowitz V."/>
            <person name="Szeto E."/>
            <person name="Ivanova N."/>
            <person name="Pagani I."/>
            <person name="Pati A."/>
            <person name="Goodwin L."/>
            <person name="Nordberg H.P."/>
            <person name="Cantor M.N."/>
            <person name="Hua S.X."/>
            <person name="Woyke T."/>
            <person name="Kerfeld C.A."/>
        </authorList>
    </citation>
    <scope>NUCLEOTIDE SEQUENCE [LARGE SCALE GENOMIC DNA]</scope>
    <source>
        <strain evidence="3">ATCC 27169 / PCC 6605</strain>
    </source>
</reference>
<evidence type="ECO:0000256" key="1">
    <source>
        <dbReference type="SAM" id="MobiDB-lite"/>
    </source>
</evidence>
<dbReference type="EMBL" id="CP003600">
    <property type="protein sequence ID" value="AFY93424.1"/>
    <property type="molecule type" value="Genomic_DNA"/>
</dbReference>
<proteinExistence type="predicted"/>
<dbReference type="RefSeq" id="WP_015159574.1">
    <property type="nucleotide sequence ID" value="NC_019697.1"/>
</dbReference>
<name>K9UGU4_CHAP6</name>
<gene>
    <name evidence="2" type="ORF">Cha6605_2351</name>
</gene>
<accession>K9UGU4</accession>
<dbReference type="PANTHER" id="PTHR35996:SF1">
    <property type="entry name" value="OS04G0528100 PROTEIN"/>
    <property type="match status" value="1"/>
</dbReference>
<dbReference type="InterPro" id="IPR040278">
    <property type="entry name" value="UPF0426"/>
</dbReference>